<feature type="transmembrane region" description="Helical" evidence="1">
    <location>
        <begin position="236"/>
        <end position="259"/>
    </location>
</feature>
<feature type="transmembrane region" description="Helical" evidence="1">
    <location>
        <begin position="74"/>
        <end position="93"/>
    </location>
</feature>
<dbReference type="RefSeq" id="WP_378386537.1">
    <property type="nucleotide sequence ID" value="NZ_JBHLWM010000003.1"/>
</dbReference>
<organism evidence="4 5">
    <name type="scientific">Rhodopseudomonas telluris</name>
    <dbReference type="NCBI Taxonomy" id="644215"/>
    <lineage>
        <taxon>Bacteria</taxon>
        <taxon>Pseudomonadati</taxon>
        <taxon>Pseudomonadota</taxon>
        <taxon>Alphaproteobacteria</taxon>
        <taxon>Hyphomicrobiales</taxon>
        <taxon>Nitrobacteraceae</taxon>
        <taxon>Rhodopseudomonas</taxon>
    </lineage>
</organism>
<feature type="domain" description="SGNH" evidence="3">
    <location>
        <begin position="424"/>
        <end position="648"/>
    </location>
</feature>
<feature type="transmembrane region" description="Helical" evidence="1">
    <location>
        <begin position="265"/>
        <end position="284"/>
    </location>
</feature>
<dbReference type="PANTHER" id="PTHR23028">
    <property type="entry name" value="ACETYLTRANSFERASE"/>
    <property type="match status" value="1"/>
</dbReference>
<comment type="caution">
    <text evidence="4">The sequence shown here is derived from an EMBL/GenBank/DDBJ whole genome shotgun (WGS) entry which is preliminary data.</text>
</comment>
<feature type="transmembrane region" description="Helical" evidence="1">
    <location>
        <begin position="12"/>
        <end position="28"/>
    </location>
</feature>
<evidence type="ECO:0000259" key="2">
    <source>
        <dbReference type="Pfam" id="PF01757"/>
    </source>
</evidence>
<feature type="transmembrane region" description="Helical" evidence="1">
    <location>
        <begin position="134"/>
        <end position="157"/>
    </location>
</feature>
<evidence type="ECO:0000256" key="1">
    <source>
        <dbReference type="SAM" id="Phobius"/>
    </source>
</evidence>
<keyword evidence="1" id="KW-0472">Membrane</keyword>
<protein>
    <submittedName>
        <fullName evidence="4">Acyltransferase family protein</fullName>
        <ecNumber evidence="4">2.3.1.-</ecNumber>
    </submittedName>
</protein>
<sequence length="660" mass="72215">MRPAYRSDIDGLRAIAVLLVVAFHAFPTSVRGGFVGVDVFFVISGFLITSIICQARRDSGFSYRTFYARRINRIFPALALVLITCAVAGWFVLFPVDYRDLGKSIGFGALFLSNLSLLHDAGYFETAAELNPLLHLWSLGVEEQFYLLWPPLLLLAWRWKHGPLIAAFAVLLASFVANLALTPSHALAAFYLPVTRFWELMAGCVLAIAAVAGPGRDLAALSWFAPLRARLATYQAPLRAAGAWLGLLLLGLGAVLISSDRGFPGWWAVLPVLGAALLIAAGPSPWVSRVLLGNRAMVYVGLISYPLYLWHWPLLAAIRIVRFGEEPPPLMKAIAILLAVALAHLTYRIIERPFRFKPSGVKTATAFAALALTGLIGVGIYAAAGVPSRFSPEVQAITGDLMGQSRVAYRGGTCFFETLTHFEKECDDDTPAGAPRIFLWGDSHAAHLYPGLRELQRHDPSFRISQYNTTACPPIFGFSSAKSPSCQANNEIARERLRALKPDTLIMVARQWRDYDWSGRDPAVDDAAVRATLDEVRAMGIRRIVVVGMFPSWRTPPRRVLAQSYRALAAGLVSRAEIPERDGPPHLDTSAAAGNERLRAFFTAQGVEFISPTPTFCDGERCLLSVPGTNGEPVVFDGSHLTAAASIFFVRERAREILGR</sequence>
<feature type="domain" description="Acyltransferase 3" evidence="2">
    <location>
        <begin position="8"/>
        <end position="347"/>
    </location>
</feature>
<feature type="transmembrane region" description="Helical" evidence="1">
    <location>
        <begin position="34"/>
        <end position="53"/>
    </location>
</feature>
<dbReference type="InterPro" id="IPR002656">
    <property type="entry name" value="Acyl_transf_3_dom"/>
</dbReference>
<dbReference type="PANTHER" id="PTHR23028:SF53">
    <property type="entry name" value="ACYL_TRANSF_3 DOMAIN-CONTAINING PROTEIN"/>
    <property type="match status" value="1"/>
</dbReference>
<dbReference type="Pfam" id="PF01757">
    <property type="entry name" value="Acyl_transf_3"/>
    <property type="match status" value="1"/>
</dbReference>
<dbReference type="Pfam" id="PF19040">
    <property type="entry name" value="SGNH"/>
    <property type="match status" value="1"/>
</dbReference>
<keyword evidence="5" id="KW-1185">Reference proteome</keyword>
<dbReference type="InterPro" id="IPR050879">
    <property type="entry name" value="Acyltransferase_3"/>
</dbReference>
<keyword evidence="4" id="KW-0012">Acyltransferase</keyword>
<feature type="transmembrane region" description="Helical" evidence="1">
    <location>
        <begin position="330"/>
        <end position="350"/>
    </location>
</feature>
<accession>A0ABV6EQQ3</accession>
<dbReference type="Proteomes" id="UP001589775">
    <property type="component" value="Unassembled WGS sequence"/>
</dbReference>
<feature type="transmembrane region" description="Helical" evidence="1">
    <location>
        <begin position="164"/>
        <end position="191"/>
    </location>
</feature>
<name>A0ABV6EQQ3_9BRAD</name>
<proteinExistence type="predicted"/>
<gene>
    <name evidence="4" type="ORF">ACFFJ6_08755</name>
</gene>
<keyword evidence="1" id="KW-1133">Transmembrane helix</keyword>
<evidence type="ECO:0000259" key="3">
    <source>
        <dbReference type="Pfam" id="PF19040"/>
    </source>
</evidence>
<dbReference type="GO" id="GO:0016746">
    <property type="term" value="F:acyltransferase activity"/>
    <property type="evidence" value="ECO:0007669"/>
    <property type="project" value="UniProtKB-KW"/>
</dbReference>
<dbReference type="InterPro" id="IPR043968">
    <property type="entry name" value="SGNH"/>
</dbReference>
<keyword evidence="1" id="KW-0812">Transmembrane</keyword>
<evidence type="ECO:0000313" key="5">
    <source>
        <dbReference type="Proteomes" id="UP001589775"/>
    </source>
</evidence>
<reference evidence="4 5" key="1">
    <citation type="submission" date="2024-09" db="EMBL/GenBank/DDBJ databases">
        <authorList>
            <person name="Sun Q."/>
            <person name="Mori K."/>
        </authorList>
    </citation>
    <scope>NUCLEOTIDE SEQUENCE [LARGE SCALE GENOMIC DNA]</scope>
    <source>
        <strain evidence="4 5">KCTC 23279</strain>
    </source>
</reference>
<feature type="transmembrane region" description="Helical" evidence="1">
    <location>
        <begin position="362"/>
        <end position="384"/>
    </location>
</feature>
<evidence type="ECO:0000313" key="4">
    <source>
        <dbReference type="EMBL" id="MFC0240553.1"/>
    </source>
</evidence>
<keyword evidence="4" id="KW-0808">Transferase</keyword>
<dbReference type="EMBL" id="JBHLWM010000003">
    <property type="protein sequence ID" value="MFC0240553.1"/>
    <property type="molecule type" value="Genomic_DNA"/>
</dbReference>
<dbReference type="EC" id="2.3.1.-" evidence="4"/>
<feature type="transmembrane region" description="Helical" evidence="1">
    <location>
        <begin position="296"/>
        <end position="318"/>
    </location>
</feature>